<dbReference type="AlphaFoldDB" id="A0AAV9ACG3"/>
<reference evidence="1" key="2">
    <citation type="submission" date="2023-06" db="EMBL/GenBank/DDBJ databases">
        <authorList>
            <person name="Ma L."/>
            <person name="Liu K.-W."/>
            <person name="Li Z."/>
            <person name="Hsiao Y.-Y."/>
            <person name="Qi Y."/>
            <person name="Fu T."/>
            <person name="Tang G."/>
            <person name="Zhang D."/>
            <person name="Sun W.-H."/>
            <person name="Liu D.-K."/>
            <person name="Li Y."/>
            <person name="Chen G.-Z."/>
            <person name="Liu X.-D."/>
            <person name="Liao X.-Y."/>
            <person name="Jiang Y.-T."/>
            <person name="Yu X."/>
            <person name="Hao Y."/>
            <person name="Huang J."/>
            <person name="Zhao X.-W."/>
            <person name="Ke S."/>
            <person name="Chen Y.-Y."/>
            <person name="Wu W.-L."/>
            <person name="Hsu J.-L."/>
            <person name="Lin Y.-F."/>
            <person name="Huang M.-D."/>
            <person name="Li C.-Y."/>
            <person name="Huang L."/>
            <person name="Wang Z.-W."/>
            <person name="Zhao X."/>
            <person name="Zhong W.-Y."/>
            <person name="Peng D.-H."/>
            <person name="Ahmad S."/>
            <person name="Lan S."/>
            <person name="Zhang J.-S."/>
            <person name="Tsai W.-C."/>
            <person name="Van De Peer Y."/>
            <person name="Liu Z.-J."/>
        </authorList>
    </citation>
    <scope>NUCLEOTIDE SEQUENCE</scope>
    <source>
        <strain evidence="1">SCP</strain>
        <tissue evidence="1">Leaves</tissue>
    </source>
</reference>
<organism evidence="1 2">
    <name type="scientific">Acorus gramineus</name>
    <name type="common">Dwarf sweet flag</name>
    <dbReference type="NCBI Taxonomy" id="55184"/>
    <lineage>
        <taxon>Eukaryota</taxon>
        <taxon>Viridiplantae</taxon>
        <taxon>Streptophyta</taxon>
        <taxon>Embryophyta</taxon>
        <taxon>Tracheophyta</taxon>
        <taxon>Spermatophyta</taxon>
        <taxon>Magnoliopsida</taxon>
        <taxon>Liliopsida</taxon>
        <taxon>Acoraceae</taxon>
        <taxon>Acorus</taxon>
    </lineage>
</organism>
<accession>A0AAV9ACG3</accession>
<dbReference type="Proteomes" id="UP001179952">
    <property type="component" value="Unassembled WGS sequence"/>
</dbReference>
<proteinExistence type="predicted"/>
<evidence type="ECO:0000313" key="2">
    <source>
        <dbReference type="Proteomes" id="UP001179952"/>
    </source>
</evidence>
<dbReference type="EMBL" id="JAUJYN010000010">
    <property type="protein sequence ID" value="KAK1261640.1"/>
    <property type="molecule type" value="Genomic_DNA"/>
</dbReference>
<comment type="caution">
    <text evidence="1">The sequence shown here is derived from an EMBL/GenBank/DDBJ whole genome shotgun (WGS) entry which is preliminary data.</text>
</comment>
<keyword evidence="2" id="KW-1185">Reference proteome</keyword>
<protein>
    <submittedName>
        <fullName evidence="1">Uncharacterized protein</fullName>
    </submittedName>
</protein>
<evidence type="ECO:0000313" key="1">
    <source>
        <dbReference type="EMBL" id="KAK1261640.1"/>
    </source>
</evidence>
<name>A0AAV9ACG3_ACOGR</name>
<gene>
    <name evidence="1" type="ORF">QJS04_geneDACA001238</name>
</gene>
<reference evidence="1" key="1">
    <citation type="journal article" date="2023" name="Nat. Commun.">
        <title>Diploid and tetraploid genomes of Acorus and the evolution of monocots.</title>
        <authorList>
            <person name="Ma L."/>
            <person name="Liu K.W."/>
            <person name="Li Z."/>
            <person name="Hsiao Y.Y."/>
            <person name="Qi Y."/>
            <person name="Fu T."/>
            <person name="Tang G.D."/>
            <person name="Zhang D."/>
            <person name="Sun W.H."/>
            <person name="Liu D.K."/>
            <person name="Li Y."/>
            <person name="Chen G.Z."/>
            <person name="Liu X.D."/>
            <person name="Liao X.Y."/>
            <person name="Jiang Y.T."/>
            <person name="Yu X."/>
            <person name="Hao Y."/>
            <person name="Huang J."/>
            <person name="Zhao X.W."/>
            <person name="Ke S."/>
            <person name="Chen Y.Y."/>
            <person name="Wu W.L."/>
            <person name="Hsu J.L."/>
            <person name="Lin Y.F."/>
            <person name="Huang M.D."/>
            <person name="Li C.Y."/>
            <person name="Huang L."/>
            <person name="Wang Z.W."/>
            <person name="Zhao X."/>
            <person name="Zhong W.Y."/>
            <person name="Peng D.H."/>
            <person name="Ahmad S."/>
            <person name="Lan S."/>
            <person name="Zhang J.S."/>
            <person name="Tsai W.C."/>
            <person name="Van de Peer Y."/>
            <person name="Liu Z.J."/>
        </authorList>
    </citation>
    <scope>NUCLEOTIDE SEQUENCE</scope>
    <source>
        <strain evidence="1">SCP</strain>
    </source>
</reference>
<sequence length="51" mass="5936">MIISFPAPEDPPMRDMIKLGMMAMHRVSRFLDHGFIFKSRNPCHSNSQTMQ</sequence>